<dbReference type="InterPro" id="IPR052754">
    <property type="entry name" value="NTPase_KAP_P-loop"/>
</dbReference>
<dbReference type="InterPro" id="IPR027417">
    <property type="entry name" value="P-loop_NTPase"/>
</dbReference>
<accession>A0AA94Y929</accession>
<dbReference type="AlphaFoldDB" id="A0AA94Y929"/>
<evidence type="ECO:0000313" key="3">
    <source>
        <dbReference type="Proteomes" id="UP001060260"/>
    </source>
</evidence>
<dbReference type="EMBL" id="CP103166">
    <property type="protein sequence ID" value="UVQ96281.1"/>
    <property type="molecule type" value="Genomic_DNA"/>
</dbReference>
<gene>
    <name evidence="2" type="ORF">NXW23_18500</name>
</gene>
<sequence length="471" mass="54905">MNCKLEKLEIPADQPFLNCKLGREKYAEVLKTIITTYKKGFVLAIDGKWGTGKTTFVEMWKAYLELDNFQTLYFNAWENDFISDPLVGLLGELNKINSSKRTKDLASSMINTAGRIVLKAVPAMFKGVIKKYAGEEVVEILCDCAEEGASMLEKEIDNYESQKGSLLEFRKKLEIFVDEVCEKKPLIFIIDELDRCNPHYAVKVLERIKHLFNIPNIIFVLSIDKEQLSNSIRGYYGSESINADEYLKRFIDIEYALPDPDVEKFCSYLYDYYGFEAYERPRGTREIEESFLAIANILFMHKNLSLRQIEKIFAHIRLSLNMYRHDQVIYADLICLLTYLRICESDCYAKIIHESYTIQELTDQLESIIPKQILQIKEKYSSSPSRQFHFTIALLLRCYTFKYENSDENDKLLTRDPSQPNLVINFNVKTINKELLSSALEWTSQRNIAVPLHYFTQRINLLENFAIYNIE</sequence>
<name>A0AA94Y929_9BACE</name>
<evidence type="ECO:0000313" key="2">
    <source>
        <dbReference type="EMBL" id="UVQ96281.1"/>
    </source>
</evidence>
<dbReference type="Proteomes" id="UP001060260">
    <property type="component" value="Chromosome"/>
</dbReference>
<dbReference type="SUPFAM" id="SSF52540">
    <property type="entry name" value="P-loop containing nucleoside triphosphate hydrolases"/>
    <property type="match status" value="1"/>
</dbReference>
<dbReference type="Gene3D" id="3.40.50.300">
    <property type="entry name" value="P-loop containing nucleotide triphosphate hydrolases"/>
    <property type="match status" value="1"/>
</dbReference>
<organism evidence="2 3">
    <name type="scientific">Bacteroides caccae</name>
    <dbReference type="NCBI Taxonomy" id="47678"/>
    <lineage>
        <taxon>Bacteria</taxon>
        <taxon>Pseudomonadati</taxon>
        <taxon>Bacteroidota</taxon>
        <taxon>Bacteroidia</taxon>
        <taxon>Bacteroidales</taxon>
        <taxon>Bacteroidaceae</taxon>
        <taxon>Bacteroides</taxon>
    </lineage>
</organism>
<dbReference type="Pfam" id="PF07693">
    <property type="entry name" value="KAP_NTPase"/>
    <property type="match status" value="1"/>
</dbReference>
<feature type="domain" description="KAP NTPase" evidence="1">
    <location>
        <begin position="23"/>
        <end position="315"/>
    </location>
</feature>
<dbReference type="PANTHER" id="PTHR22674:SF6">
    <property type="entry name" value="NTPASE KAP FAMILY P-LOOP DOMAIN-CONTAINING PROTEIN 1"/>
    <property type="match status" value="1"/>
</dbReference>
<evidence type="ECO:0000259" key="1">
    <source>
        <dbReference type="Pfam" id="PF07693"/>
    </source>
</evidence>
<dbReference type="RefSeq" id="WP_149921881.1">
    <property type="nucleotide sequence ID" value="NZ_CAXSUM010000003.1"/>
</dbReference>
<protein>
    <submittedName>
        <fullName evidence="2">KAP family NTPase</fullName>
    </submittedName>
</protein>
<proteinExistence type="predicted"/>
<dbReference type="InterPro" id="IPR011646">
    <property type="entry name" value="KAP_P-loop"/>
</dbReference>
<reference evidence="2" key="1">
    <citation type="submission" date="2022-08" db="EMBL/GenBank/DDBJ databases">
        <title>Genome Sequencing of Bacteroides fragilis Group Isolates with Nanopore Technology.</title>
        <authorList>
            <person name="Tisza M.J."/>
            <person name="Smith D."/>
            <person name="Dekker J.P."/>
        </authorList>
    </citation>
    <scope>NUCLEOTIDE SEQUENCE</scope>
    <source>
        <strain evidence="2">BFG-474</strain>
    </source>
</reference>
<dbReference type="PANTHER" id="PTHR22674">
    <property type="entry name" value="NTPASE, KAP FAMILY P-LOOP DOMAIN-CONTAINING 1"/>
    <property type="match status" value="1"/>
</dbReference>